<dbReference type="Pfam" id="PF13450">
    <property type="entry name" value="NAD_binding_8"/>
    <property type="match status" value="1"/>
</dbReference>
<dbReference type="EMBL" id="CAJRAU010000004">
    <property type="protein sequence ID" value="CAG5070510.1"/>
    <property type="molecule type" value="Genomic_DNA"/>
</dbReference>
<protein>
    <recommendedName>
        <fullName evidence="3">FAD-dependent oxidoreductase</fullName>
    </recommendedName>
</protein>
<dbReference type="RefSeq" id="WP_215234390.1">
    <property type="nucleotide sequence ID" value="NZ_CAJRAU010000004.1"/>
</dbReference>
<dbReference type="PANTHER" id="PTHR10668:SF105">
    <property type="entry name" value="DEHYDROGENASE-RELATED"/>
    <property type="match status" value="1"/>
</dbReference>
<evidence type="ECO:0000313" key="1">
    <source>
        <dbReference type="EMBL" id="CAG5070510.1"/>
    </source>
</evidence>
<dbReference type="SUPFAM" id="SSF51905">
    <property type="entry name" value="FAD/NAD(P)-binding domain"/>
    <property type="match status" value="1"/>
</dbReference>
<evidence type="ECO:0008006" key="3">
    <source>
        <dbReference type="Google" id="ProtNLM"/>
    </source>
</evidence>
<comment type="caution">
    <text evidence="1">The sequence shown here is derived from an EMBL/GenBank/DDBJ whole genome shotgun (WGS) entry which is preliminary data.</text>
</comment>
<dbReference type="Proteomes" id="UP000679725">
    <property type="component" value="Unassembled WGS sequence"/>
</dbReference>
<proteinExistence type="predicted"/>
<dbReference type="PANTHER" id="PTHR10668">
    <property type="entry name" value="PHYTOENE DEHYDROGENASE"/>
    <property type="match status" value="1"/>
</dbReference>
<sequence length="479" mass="51656">MERNRYDAIVVGTGPNGLAAGITLQRQGLSVLIVEGKDTVGGGMRSAELTLPGYLHDICSAIHPMALMSPFFQSVPLQDFGVEFIQPTYAAAHAFDDGSAALLHQSLEKTARGLGTDEQAYLDFMGPLLEDMPRLLPGLLGPFTFPEHPVALAKFGLKALPPATWSVNRFKTKEARGLWAGMAAHSIQPLENVATSAFGIMLAAAAHLYGWPVPKGGSQSLANALSDYFISLGGEVRTGFLVNNLKELPESKVILMDVTPKQLARIAADELSASYRGRLNSYRYGSGVFKVDWALDEPIPFTSEVCKGAGTVHLGNTFEDIARYESGISKHIESDKPFILLAQQSAFDPTRAPEGKHTAWAYCHVPNGSTRDMTAAIENQIELVAPGFKDLIKEKHIMGPAQIEAYNPNYIGGDINGGVQDIFQLYSRPVLSVSPYRTSASNIYICSSSTPPGGGVHGMCGYHAASQALKDIFKIQIPF</sequence>
<reference evidence="1 2" key="1">
    <citation type="submission" date="2021-04" db="EMBL/GenBank/DDBJ databases">
        <authorList>
            <person name="Rodrigo-Torres L."/>
            <person name="Arahal R. D."/>
            <person name="Lucena T."/>
        </authorList>
    </citation>
    <scope>NUCLEOTIDE SEQUENCE [LARGE SCALE GENOMIC DNA]</scope>
    <source>
        <strain evidence="1 2">CECT 9623</strain>
    </source>
</reference>
<dbReference type="InterPro" id="IPR036188">
    <property type="entry name" value="FAD/NAD-bd_sf"/>
</dbReference>
<dbReference type="PRINTS" id="PR00420">
    <property type="entry name" value="RNGMNOXGNASE"/>
</dbReference>
<keyword evidence="2" id="KW-1185">Reference proteome</keyword>
<accession>A0ABN7R8G5</accession>
<evidence type="ECO:0000313" key="2">
    <source>
        <dbReference type="Proteomes" id="UP000679725"/>
    </source>
</evidence>
<name>A0ABN7R8G5_9BACT</name>
<gene>
    <name evidence="1" type="ORF">DYBT9623_03055</name>
</gene>
<dbReference type="Gene3D" id="3.90.660.50">
    <property type="match status" value="1"/>
</dbReference>
<organism evidence="1 2">
    <name type="scientific">Dyadobacter linearis</name>
    <dbReference type="NCBI Taxonomy" id="2823330"/>
    <lineage>
        <taxon>Bacteria</taxon>
        <taxon>Pseudomonadati</taxon>
        <taxon>Bacteroidota</taxon>
        <taxon>Cytophagia</taxon>
        <taxon>Cytophagales</taxon>
        <taxon>Spirosomataceae</taxon>
        <taxon>Dyadobacter</taxon>
    </lineage>
</organism>
<dbReference type="Gene3D" id="3.50.50.60">
    <property type="entry name" value="FAD/NAD(P)-binding domain"/>
    <property type="match status" value="1"/>
</dbReference>